<feature type="domain" description="BTB" evidence="2">
    <location>
        <begin position="266"/>
        <end position="327"/>
    </location>
</feature>
<feature type="region of interest" description="Disordered" evidence="1">
    <location>
        <begin position="143"/>
        <end position="201"/>
    </location>
</feature>
<comment type="caution">
    <text evidence="3">The sequence shown here is derived from an EMBL/GenBank/DDBJ whole genome shotgun (WGS) entry which is preliminary data.</text>
</comment>
<dbReference type="CDD" id="cd18286">
    <property type="entry name" value="BTB2_POZ_BTBD8"/>
    <property type="match status" value="1"/>
</dbReference>
<dbReference type="PANTHER" id="PTHR22427:SF7">
    <property type="entry name" value="GH15728P"/>
    <property type="match status" value="1"/>
</dbReference>
<dbReference type="Gene3D" id="3.30.710.10">
    <property type="entry name" value="Potassium Channel Kv1.1, Chain A"/>
    <property type="match status" value="2"/>
</dbReference>
<dbReference type="AlphaFoldDB" id="A0AAD9JZL5"/>
<dbReference type="PROSITE" id="PS50097">
    <property type="entry name" value="BTB"/>
    <property type="match status" value="1"/>
</dbReference>
<feature type="region of interest" description="Disordered" evidence="1">
    <location>
        <begin position="602"/>
        <end position="684"/>
    </location>
</feature>
<name>A0AAD9JZL5_9ANNE</name>
<dbReference type="Pfam" id="PF26017">
    <property type="entry name" value="BACK_BTBD8"/>
    <property type="match status" value="1"/>
</dbReference>
<proteinExistence type="predicted"/>
<dbReference type="SMART" id="SM00225">
    <property type="entry name" value="BTB"/>
    <property type="match status" value="1"/>
</dbReference>
<dbReference type="PANTHER" id="PTHR22427">
    <property type="entry name" value="GH15728P"/>
    <property type="match status" value="1"/>
</dbReference>
<dbReference type="Proteomes" id="UP001208570">
    <property type="component" value="Unassembled WGS sequence"/>
</dbReference>
<dbReference type="EMBL" id="JAODUP010000117">
    <property type="protein sequence ID" value="KAK2161383.1"/>
    <property type="molecule type" value="Genomic_DNA"/>
</dbReference>
<gene>
    <name evidence="3" type="ORF">LSH36_117g01039</name>
</gene>
<accession>A0AAD9JZL5</accession>
<feature type="compositionally biased region" description="Basic and acidic residues" evidence="1">
    <location>
        <begin position="185"/>
        <end position="201"/>
    </location>
</feature>
<evidence type="ECO:0000259" key="2">
    <source>
        <dbReference type="PROSITE" id="PS50097"/>
    </source>
</evidence>
<dbReference type="InterPro" id="IPR011333">
    <property type="entry name" value="SKP1/BTB/POZ_sf"/>
</dbReference>
<reference evidence="3" key="1">
    <citation type="journal article" date="2023" name="Mol. Biol. Evol.">
        <title>Third-Generation Sequencing Reveals the Adaptive Role of the Epigenome in Three Deep-Sea Polychaetes.</title>
        <authorList>
            <person name="Perez M."/>
            <person name="Aroh O."/>
            <person name="Sun Y."/>
            <person name="Lan Y."/>
            <person name="Juniper S.K."/>
            <person name="Young C.R."/>
            <person name="Angers B."/>
            <person name="Qian P.Y."/>
        </authorList>
    </citation>
    <scope>NUCLEOTIDE SEQUENCE</scope>
    <source>
        <strain evidence="3">P08H-3</strain>
    </source>
</reference>
<dbReference type="InterPro" id="IPR000210">
    <property type="entry name" value="BTB/POZ_dom"/>
</dbReference>
<feature type="compositionally biased region" description="Basic and acidic residues" evidence="1">
    <location>
        <begin position="626"/>
        <end position="640"/>
    </location>
</feature>
<evidence type="ECO:0000313" key="3">
    <source>
        <dbReference type="EMBL" id="KAK2161383.1"/>
    </source>
</evidence>
<evidence type="ECO:0000313" key="4">
    <source>
        <dbReference type="Proteomes" id="UP001208570"/>
    </source>
</evidence>
<feature type="compositionally biased region" description="Low complexity" evidence="1">
    <location>
        <begin position="143"/>
        <end position="162"/>
    </location>
</feature>
<sequence length="820" mass="93089">MAFLKDHGPSWSASLDEKCLKEERRLHTKLAKILRENLLSLLKSGSEADVCLPYKDDSLQFHSCLIRIRLPKLWDVLQNEHERNFICQTIDRDRFLQILRYIYTEDDLDPVHLIVDQIIDAVSKSHSSKPITRIDPVIGHVSLAESGSSSDSPSGQTHSGSSQIVHELSRDTDNVPEVKVQMPNGKEDQQSGQKVDKTAEEHPLECDVNGHRDSLNNNREDLRTPAEQNDVEMAKRERECKLTGSEGTYCKLGRDLLHLYQTSAGSNIRVKVRNTCLHLHRCILCVRSSYFGTMLGGQWRESEALEINLEGINATAMCQALVYMYGGVPEVHFNDSNLIELITIADMYGLDGLKDIISFCMKKACHFFHKPCNDCIPCVLSVLPTAEMFGLDDLWERGRQWCSRHVSRVWSAKQFATLPSEIQDKCLQATLADITNDSVIDLVLECDRLGGSLTNVRRSEPVIAMAAQLMDACIDHLRNNLVDVTRTEKFLSLGNHMALCLDFLDEVFCRAIITMPANKACATYARVWELCAEVETKECPWTQDFKQLILHLEEKCEHFMRLYINQLINTDDWRKMLSSEHQERIKEGAWYVCVGDGRRMRGPPRGASYRGPSVPASNGKAQVSHRPKDPQKTLLRDTRKNTSFRSSSVAMKRREDVQSKASRSKRLSSFPRSQWKNPDVEPRPQSCTFRAVKMADDVLMSPAEVQRVRPIVRKSSSSEPKDVESNKIGDDEKMFWQTSRQHEKSSLLSFGSSGATVNTSLVTPTSDLDDSDDGNVFLSPEREYVLVPPTVIQSLEVEAIHFQPELVVLFLEWNFFKPEK</sequence>
<dbReference type="InterPro" id="IPR043225">
    <property type="entry name" value="BACK_BTBD8"/>
</dbReference>
<evidence type="ECO:0000256" key="1">
    <source>
        <dbReference type="SAM" id="MobiDB-lite"/>
    </source>
</evidence>
<keyword evidence="4" id="KW-1185">Reference proteome</keyword>
<dbReference type="Pfam" id="PF00651">
    <property type="entry name" value="BTB"/>
    <property type="match status" value="1"/>
</dbReference>
<organism evidence="3 4">
    <name type="scientific">Paralvinella palmiformis</name>
    <dbReference type="NCBI Taxonomy" id="53620"/>
    <lineage>
        <taxon>Eukaryota</taxon>
        <taxon>Metazoa</taxon>
        <taxon>Spiralia</taxon>
        <taxon>Lophotrochozoa</taxon>
        <taxon>Annelida</taxon>
        <taxon>Polychaeta</taxon>
        <taxon>Sedentaria</taxon>
        <taxon>Canalipalpata</taxon>
        <taxon>Terebellida</taxon>
        <taxon>Terebelliformia</taxon>
        <taxon>Alvinellidae</taxon>
        <taxon>Paralvinella</taxon>
    </lineage>
</organism>
<protein>
    <recommendedName>
        <fullName evidence="2">BTB domain-containing protein</fullName>
    </recommendedName>
</protein>
<dbReference type="SUPFAM" id="SSF54695">
    <property type="entry name" value="POZ domain"/>
    <property type="match status" value="1"/>
</dbReference>